<dbReference type="Gene3D" id="1.10.10.1330">
    <property type="entry name" value="RNA polymerase sigma-54 factor, core-binding domain"/>
    <property type="match status" value="1"/>
</dbReference>
<evidence type="ECO:0000256" key="5">
    <source>
        <dbReference type="ARBA" id="ARBA00023015"/>
    </source>
</evidence>
<dbReference type="PROSITE" id="PS00717">
    <property type="entry name" value="SIGMA54_1"/>
    <property type="match status" value="1"/>
</dbReference>
<reference evidence="13" key="2">
    <citation type="submission" date="2020-09" db="EMBL/GenBank/DDBJ databases">
        <authorList>
            <person name="Sun Q."/>
            <person name="Zhou Y."/>
        </authorList>
    </citation>
    <scope>NUCLEOTIDE SEQUENCE</scope>
    <source>
        <strain evidence="13">CGMCC 1.15725</strain>
    </source>
</reference>
<evidence type="ECO:0000313" key="13">
    <source>
        <dbReference type="EMBL" id="GGF34211.1"/>
    </source>
</evidence>
<keyword evidence="3 9" id="KW-0808">Transferase</keyword>
<comment type="function">
    <text evidence="9">Sigma factors are initiation factors that promote the attachment of RNA polymerase to specific initiation sites and are then released.</text>
</comment>
<feature type="domain" description="RNA polymerase sigma factor 54 DNA-binding" evidence="11">
    <location>
        <begin position="334"/>
        <end position="493"/>
    </location>
</feature>
<dbReference type="GO" id="GO:0001216">
    <property type="term" value="F:DNA-binding transcription activator activity"/>
    <property type="evidence" value="ECO:0007669"/>
    <property type="project" value="InterPro"/>
</dbReference>
<evidence type="ECO:0000256" key="8">
    <source>
        <dbReference type="ARBA" id="ARBA00023163"/>
    </source>
</evidence>
<evidence type="ECO:0000256" key="1">
    <source>
        <dbReference type="ARBA" id="ARBA00008798"/>
    </source>
</evidence>
<dbReference type="PIRSF" id="PIRSF000774">
    <property type="entry name" value="RpoN"/>
    <property type="match status" value="1"/>
</dbReference>
<evidence type="ECO:0000259" key="11">
    <source>
        <dbReference type="Pfam" id="PF04552"/>
    </source>
</evidence>
<evidence type="ECO:0000256" key="10">
    <source>
        <dbReference type="SAM" id="MobiDB-lite"/>
    </source>
</evidence>
<keyword evidence="14" id="KW-1185">Reference proteome</keyword>
<dbReference type="GO" id="GO:0000428">
    <property type="term" value="C:DNA-directed RNA polymerase complex"/>
    <property type="evidence" value="ECO:0007669"/>
    <property type="project" value="UniProtKB-KW"/>
</dbReference>
<feature type="region of interest" description="Disordered" evidence="10">
    <location>
        <begin position="48"/>
        <end position="71"/>
    </location>
</feature>
<dbReference type="InterPro" id="IPR038709">
    <property type="entry name" value="RpoN_core-bd_sf"/>
</dbReference>
<comment type="caution">
    <text evidence="13">The sequence shown here is derived from an EMBL/GenBank/DDBJ whole genome shotgun (WGS) entry which is preliminary data.</text>
</comment>
<keyword evidence="8 9" id="KW-0804">Transcription</keyword>
<dbReference type="Pfam" id="PF00309">
    <property type="entry name" value="Sigma54_AID"/>
    <property type="match status" value="1"/>
</dbReference>
<dbReference type="InterPro" id="IPR000394">
    <property type="entry name" value="RNA_pol_sigma_54"/>
</dbReference>
<protein>
    <recommendedName>
        <fullName evidence="9">RNA polymerase sigma-54 factor</fullName>
    </recommendedName>
</protein>
<evidence type="ECO:0000256" key="9">
    <source>
        <dbReference type="PIRNR" id="PIRNR000774"/>
    </source>
</evidence>
<evidence type="ECO:0000256" key="6">
    <source>
        <dbReference type="ARBA" id="ARBA00023082"/>
    </source>
</evidence>
<dbReference type="NCBIfam" id="NF009118">
    <property type="entry name" value="PRK12469.1"/>
    <property type="match status" value="1"/>
</dbReference>
<dbReference type="GO" id="GO:0016779">
    <property type="term" value="F:nucleotidyltransferase activity"/>
    <property type="evidence" value="ECO:0007669"/>
    <property type="project" value="UniProtKB-KW"/>
</dbReference>
<evidence type="ECO:0000256" key="7">
    <source>
        <dbReference type="ARBA" id="ARBA00023125"/>
    </source>
</evidence>
<accession>A0A8J3E5A5</accession>
<evidence type="ECO:0000313" key="14">
    <source>
        <dbReference type="Proteomes" id="UP000646365"/>
    </source>
</evidence>
<dbReference type="Proteomes" id="UP000646365">
    <property type="component" value="Unassembled WGS sequence"/>
</dbReference>
<reference evidence="13" key="1">
    <citation type="journal article" date="2014" name="Int. J. Syst. Evol. Microbiol.">
        <title>Complete genome sequence of Corynebacterium casei LMG S-19264T (=DSM 44701T), isolated from a smear-ripened cheese.</title>
        <authorList>
            <consortium name="US DOE Joint Genome Institute (JGI-PGF)"/>
            <person name="Walter F."/>
            <person name="Albersmeier A."/>
            <person name="Kalinowski J."/>
            <person name="Ruckert C."/>
        </authorList>
    </citation>
    <scope>NUCLEOTIDE SEQUENCE</scope>
    <source>
        <strain evidence="13">CGMCC 1.15725</strain>
    </source>
</reference>
<dbReference type="PROSITE" id="PS00718">
    <property type="entry name" value="SIGMA54_2"/>
    <property type="match status" value="1"/>
</dbReference>
<dbReference type="Gene3D" id="1.10.10.60">
    <property type="entry name" value="Homeodomain-like"/>
    <property type="match status" value="1"/>
</dbReference>
<feature type="compositionally biased region" description="Low complexity" evidence="10">
    <location>
        <begin position="57"/>
        <end position="71"/>
    </location>
</feature>
<keyword evidence="2 9" id="KW-0240">DNA-directed RNA polymerase</keyword>
<dbReference type="RefSeq" id="WP_189050059.1">
    <property type="nucleotide sequence ID" value="NZ_BMJQ01000012.1"/>
</dbReference>
<dbReference type="GO" id="GO:0016987">
    <property type="term" value="F:sigma factor activity"/>
    <property type="evidence" value="ECO:0007669"/>
    <property type="project" value="UniProtKB-KW"/>
</dbReference>
<feature type="domain" description="RNA polymerase sigma factor 54 core-binding" evidence="12">
    <location>
        <begin position="133"/>
        <end position="319"/>
    </location>
</feature>
<dbReference type="GO" id="GO:0006352">
    <property type="term" value="P:DNA-templated transcription initiation"/>
    <property type="evidence" value="ECO:0007669"/>
    <property type="project" value="InterPro"/>
</dbReference>
<dbReference type="InterPro" id="IPR007046">
    <property type="entry name" value="RNA_pol_sigma_54_core-bd"/>
</dbReference>
<evidence type="ECO:0000256" key="3">
    <source>
        <dbReference type="ARBA" id="ARBA00022679"/>
    </source>
</evidence>
<dbReference type="InterPro" id="IPR007634">
    <property type="entry name" value="RNA_pol_sigma_54_DNA-bd"/>
</dbReference>
<evidence type="ECO:0000259" key="12">
    <source>
        <dbReference type="Pfam" id="PF04963"/>
    </source>
</evidence>
<evidence type="ECO:0000256" key="2">
    <source>
        <dbReference type="ARBA" id="ARBA00022478"/>
    </source>
</evidence>
<dbReference type="PROSITE" id="PS50044">
    <property type="entry name" value="SIGMA54_3"/>
    <property type="match status" value="1"/>
</dbReference>
<keyword evidence="6 9" id="KW-0731">Sigma factor</keyword>
<proteinExistence type="inferred from homology"/>
<gene>
    <name evidence="13" type="ORF">GCM10011611_45560</name>
</gene>
<evidence type="ECO:0000256" key="4">
    <source>
        <dbReference type="ARBA" id="ARBA00022695"/>
    </source>
</evidence>
<comment type="similarity">
    <text evidence="1 9">Belongs to the sigma-54 factor family.</text>
</comment>
<keyword evidence="7 9" id="KW-0238">DNA-binding</keyword>
<dbReference type="GO" id="GO:0003677">
    <property type="term" value="F:DNA binding"/>
    <property type="evidence" value="ECO:0007669"/>
    <property type="project" value="UniProtKB-KW"/>
</dbReference>
<keyword evidence="4 9" id="KW-0548">Nucleotidyltransferase</keyword>
<keyword evidence="5 9" id="KW-0805">Transcription regulation</keyword>
<dbReference type="EMBL" id="BMJQ01000012">
    <property type="protein sequence ID" value="GGF34211.1"/>
    <property type="molecule type" value="Genomic_DNA"/>
</dbReference>
<dbReference type="Pfam" id="PF04963">
    <property type="entry name" value="Sigma54_CBD"/>
    <property type="match status" value="1"/>
</dbReference>
<dbReference type="NCBIfam" id="TIGR02395">
    <property type="entry name" value="rpoN_sigma"/>
    <property type="match status" value="1"/>
</dbReference>
<dbReference type="PANTHER" id="PTHR32248">
    <property type="entry name" value="RNA POLYMERASE SIGMA-54 FACTOR"/>
    <property type="match status" value="1"/>
</dbReference>
<name>A0A8J3E5A5_9PROT</name>
<dbReference type="NCBIfam" id="NF004596">
    <property type="entry name" value="PRK05932.1-3"/>
    <property type="match status" value="1"/>
</dbReference>
<organism evidence="13 14">
    <name type="scientific">Aliidongia dinghuensis</name>
    <dbReference type="NCBI Taxonomy" id="1867774"/>
    <lineage>
        <taxon>Bacteria</taxon>
        <taxon>Pseudomonadati</taxon>
        <taxon>Pseudomonadota</taxon>
        <taxon>Alphaproteobacteria</taxon>
        <taxon>Rhodospirillales</taxon>
        <taxon>Dongiaceae</taxon>
        <taxon>Aliidongia</taxon>
    </lineage>
</organism>
<dbReference type="Pfam" id="PF04552">
    <property type="entry name" value="Sigma54_DBD"/>
    <property type="match status" value="1"/>
</dbReference>
<dbReference type="PRINTS" id="PR00045">
    <property type="entry name" value="SIGMA54FCT"/>
</dbReference>
<dbReference type="PANTHER" id="PTHR32248:SF4">
    <property type="entry name" value="RNA POLYMERASE SIGMA-54 FACTOR"/>
    <property type="match status" value="1"/>
</dbReference>
<sequence length="499" mass="54612">MALSQRLDLRQSQSLVMTPQLQQAIKLLQLSNLELSDFVEQELEQNPLLERDESDPEPAIAADAPNGAEAAPEIADKPATALDGEQSFGGEDADLWNASAGTEGEGAIDYTGDADAWKTPSTRAGGDDLPGLEETLRQDITLREHLAGQLNCDLEEPAERMIGLFLIDLVDEAGYLTADLNEVAATLGTDLATVEAVLARLQRFDPVGIFARNLAECLAIQLKELGRFDPCMEKLVANLPLLANREIGALMRVCGADAEDLAQMVAEIKALNPKPGLAFDGVPAQPVVPDIMMRPQQGGGWIIELNNDTLPRVLVNTRYYAQINRSQAGKLDRDYLAEKLQSANWLVKSLHQRATTILKVATEIVRQQEAFFAYGVSHLRPLILRDIAEAIGMHESTVSRVTTNKYMTTPRGLFELKYFFTSAIPAADGAASHSAEAVKFRIKALIDAEGADGVLSDDRIVEILREDGIDIARRTVAKYREAMRIPSSVLRRRDKSLGM</sequence>
<dbReference type="AlphaFoldDB" id="A0A8J3E5A5"/>